<dbReference type="Pfam" id="PF00440">
    <property type="entry name" value="TetR_N"/>
    <property type="match status" value="1"/>
</dbReference>
<dbReference type="Pfam" id="PF17932">
    <property type="entry name" value="TetR_C_24"/>
    <property type="match status" value="1"/>
</dbReference>
<dbReference type="InterPro" id="IPR050109">
    <property type="entry name" value="HTH-type_TetR-like_transc_reg"/>
</dbReference>
<dbReference type="PANTHER" id="PTHR30055:SF234">
    <property type="entry name" value="HTH-TYPE TRANSCRIPTIONAL REGULATOR BETI"/>
    <property type="match status" value="1"/>
</dbReference>
<evidence type="ECO:0000313" key="6">
    <source>
        <dbReference type="EMBL" id="SFG16176.1"/>
    </source>
</evidence>
<keyword evidence="7" id="KW-1185">Reference proteome</keyword>
<dbReference type="Proteomes" id="UP000198661">
    <property type="component" value="Unassembled WGS sequence"/>
</dbReference>
<organism evidence="6 7">
    <name type="scientific">Planifilum fulgidum</name>
    <dbReference type="NCBI Taxonomy" id="201973"/>
    <lineage>
        <taxon>Bacteria</taxon>
        <taxon>Bacillati</taxon>
        <taxon>Bacillota</taxon>
        <taxon>Bacilli</taxon>
        <taxon>Bacillales</taxon>
        <taxon>Thermoactinomycetaceae</taxon>
        <taxon>Planifilum</taxon>
    </lineage>
</organism>
<feature type="DNA-binding region" description="H-T-H motif" evidence="4">
    <location>
        <begin position="26"/>
        <end position="45"/>
    </location>
</feature>
<keyword evidence="1" id="KW-0805">Transcription regulation</keyword>
<name>A0A1I2PRE8_9BACL</name>
<dbReference type="GO" id="GO:0003700">
    <property type="term" value="F:DNA-binding transcription factor activity"/>
    <property type="evidence" value="ECO:0007669"/>
    <property type="project" value="TreeGrafter"/>
</dbReference>
<reference evidence="6 7" key="1">
    <citation type="submission" date="2016-10" db="EMBL/GenBank/DDBJ databases">
        <authorList>
            <person name="de Groot N.N."/>
        </authorList>
    </citation>
    <scope>NUCLEOTIDE SEQUENCE [LARGE SCALE GENOMIC DNA]</scope>
    <source>
        <strain evidence="6 7">DSM 44945</strain>
    </source>
</reference>
<dbReference type="Gene3D" id="1.10.10.60">
    <property type="entry name" value="Homeodomain-like"/>
    <property type="match status" value="1"/>
</dbReference>
<keyword evidence="2 4" id="KW-0238">DNA-binding</keyword>
<dbReference type="PROSITE" id="PS50977">
    <property type="entry name" value="HTH_TETR_2"/>
    <property type="match status" value="1"/>
</dbReference>
<evidence type="ECO:0000313" key="7">
    <source>
        <dbReference type="Proteomes" id="UP000198661"/>
    </source>
</evidence>
<keyword evidence="3" id="KW-0804">Transcription</keyword>
<dbReference type="FunFam" id="1.10.10.60:FF:000141">
    <property type="entry name" value="TetR family transcriptional regulator"/>
    <property type="match status" value="1"/>
</dbReference>
<feature type="domain" description="HTH tetR-type" evidence="5">
    <location>
        <begin position="3"/>
        <end position="63"/>
    </location>
</feature>
<dbReference type="AlphaFoldDB" id="A0A1I2PRE8"/>
<dbReference type="GO" id="GO:0000976">
    <property type="term" value="F:transcription cis-regulatory region binding"/>
    <property type="evidence" value="ECO:0007669"/>
    <property type="project" value="TreeGrafter"/>
</dbReference>
<dbReference type="RefSeq" id="WP_177199109.1">
    <property type="nucleotide sequence ID" value="NZ_FOOK01000018.1"/>
</dbReference>
<evidence type="ECO:0000256" key="3">
    <source>
        <dbReference type="ARBA" id="ARBA00023163"/>
    </source>
</evidence>
<dbReference type="SUPFAM" id="SSF46689">
    <property type="entry name" value="Homeodomain-like"/>
    <property type="match status" value="1"/>
</dbReference>
<sequence>MRHETVDLIFNAAIEVFAESGFDQAKMDDIARAAGVAKGTIYYHFRSKEELFVGLMNEGVQKLIDRARQYLKLHKSPTDQLLALVENQIHFYVQNGKLAKLLLNEAFGTKTRQVQFRRKIGEYLQLIEEVMIEGNRLGEFQIKHVPETASAIFGAASVVVLQKLYSMEEVDPARIERDIPPMVETVRRMVLCGIKDSTYC</sequence>
<evidence type="ECO:0000259" key="5">
    <source>
        <dbReference type="PROSITE" id="PS50977"/>
    </source>
</evidence>
<dbReference type="InterPro" id="IPR041490">
    <property type="entry name" value="KstR2_TetR_C"/>
</dbReference>
<evidence type="ECO:0000256" key="2">
    <source>
        <dbReference type="ARBA" id="ARBA00023125"/>
    </source>
</evidence>
<dbReference type="EMBL" id="FOOK01000018">
    <property type="protein sequence ID" value="SFG16176.1"/>
    <property type="molecule type" value="Genomic_DNA"/>
</dbReference>
<dbReference type="SUPFAM" id="SSF48498">
    <property type="entry name" value="Tetracyclin repressor-like, C-terminal domain"/>
    <property type="match status" value="1"/>
</dbReference>
<dbReference type="PANTHER" id="PTHR30055">
    <property type="entry name" value="HTH-TYPE TRANSCRIPTIONAL REGULATOR RUTR"/>
    <property type="match status" value="1"/>
</dbReference>
<gene>
    <name evidence="6" type="ORF">SAMN04488025_11851</name>
</gene>
<evidence type="ECO:0000256" key="4">
    <source>
        <dbReference type="PROSITE-ProRule" id="PRU00335"/>
    </source>
</evidence>
<dbReference type="STRING" id="201973.SAMN04488025_11851"/>
<accession>A0A1I2PRE8</accession>
<evidence type="ECO:0000256" key="1">
    <source>
        <dbReference type="ARBA" id="ARBA00023015"/>
    </source>
</evidence>
<protein>
    <submittedName>
        <fullName evidence="6">Transcriptional regulator, TetR family</fullName>
    </submittedName>
</protein>
<dbReference type="GO" id="GO:0045892">
    <property type="term" value="P:negative regulation of DNA-templated transcription"/>
    <property type="evidence" value="ECO:0007669"/>
    <property type="project" value="UniProtKB-ARBA"/>
</dbReference>
<dbReference type="InterPro" id="IPR036271">
    <property type="entry name" value="Tet_transcr_reg_TetR-rel_C_sf"/>
</dbReference>
<dbReference type="InterPro" id="IPR001647">
    <property type="entry name" value="HTH_TetR"/>
</dbReference>
<proteinExistence type="predicted"/>
<dbReference type="InterPro" id="IPR009057">
    <property type="entry name" value="Homeodomain-like_sf"/>
</dbReference>
<dbReference type="Gene3D" id="1.10.357.10">
    <property type="entry name" value="Tetracycline Repressor, domain 2"/>
    <property type="match status" value="1"/>
</dbReference>
<dbReference type="PRINTS" id="PR00455">
    <property type="entry name" value="HTHTETR"/>
</dbReference>